<comment type="caution">
    <text evidence="13">The sequence shown here is derived from an EMBL/GenBank/DDBJ whole genome shotgun (WGS) entry which is preliminary data.</text>
</comment>
<keyword evidence="4 9" id="KW-0645">Protease</keyword>
<evidence type="ECO:0000256" key="10">
    <source>
        <dbReference type="SAM" id="MobiDB-lite"/>
    </source>
</evidence>
<dbReference type="GO" id="GO:0030288">
    <property type="term" value="C:outer membrane-bounded periplasmic space"/>
    <property type="evidence" value="ECO:0007669"/>
    <property type="project" value="TreeGrafter"/>
</dbReference>
<evidence type="ECO:0000259" key="12">
    <source>
        <dbReference type="PROSITE" id="PS50106"/>
    </source>
</evidence>
<dbReference type="InterPro" id="IPR041489">
    <property type="entry name" value="PDZ_6"/>
</dbReference>
<evidence type="ECO:0000256" key="2">
    <source>
        <dbReference type="ARBA" id="ARBA00009179"/>
    </source>
</evidence>
<dbReference type="NCBIfam" id="TIGR00225">
    <property type="entry name" value="prc"/>
    <property type="match status" value="1"/>
</dbReference>
<evidence type="ECO:0000256" key="8">
    <source>
        <dbReference type="ARBA" id="ARBA00022989"/>
    </source>
</evidence>
<dbReference type="GO" id="GO:0005886">
    <property type="term" value="C:plasma membrane"/>
    <property type="evidence" value="ECO:0007669"/>
    <property type="project" value="UniProtKB-SubCell"/>
</dbReference>
<feature type="domain" description="PDZ" evidence="12">
    <location>
        <begin position="120"/>
        <end position="188"/>
    </location>
</feature>
<accession>A0A9X4L7T4</accession>
<dbReference type="Proteomes" id="UP001152422">
    <property type="component" value="Unassembled WGS sequence"/>
</dbReference>
<dbReference type="Pfam" id="PF22694">
    <property type="entry name" value="CtpB_N-like"/>
    <property type="match status" value="1"/>
</dbReference>
<dbReference type="SMART" id="SM00228">
    <property type="entry name" value="PDZ"/>
    <property type="match status" value="1"/>
</dbReference>
<evidence type="ECO:0000256" key="4">
    <source>
        <dbReference type="ARBA" id="ARBA00022670"/>
    </source>
</evidence>
<dbReference type="GO" id="GO:0006508">
    <property type="term" value="P:proteolysis"/>
    <property type="evidence" value="ECO:0007669"/>
    <property type="project" value="UniProtKB-KW"/>
</dbReference>
<dbReference type="InterPro" id="IPR005151">
    <property type="entry name" value="Tail-specific_protease"/>
</dbReference>
<dbReference type="CDD" id="cd07560">
    <property type="entry name" value="Peptidase_S41_CPP"/>
    <property type="match status" value="1"/>
</dbReference>
<feature type="transmembrane region" description="Helical" evidence="11">
    <location>
        <begin position="35"/>
        <end position="60"/>
    </location>
</feature>
<dbReference type="InterPro" id="IPR002477">
    <property type="entry name" value="Peptidoglycan-bd-like"/>
</dbReference>
<dbReference type="PROSITE" id="PS50106">
    <property type="entry name" value="PDZ"/>
    <property type="match status" value="1"/>
</dbReference>
<evidence type="ECO:0000256" key="3">
    <source>
        <dbReference type="ARBA" id="ARBA00022029"/>
    </source>
</evidence>
<dbReference type="SUPFAM" id="SSF52096">
    <property type="entry name" value="ClpP/crotonase"/>
    <property type="match status" value="1"/>
</dbReference>
<evidence type="ECO:0000256" key="11">
    <source>
        <dbReference type="SAM" id="Phobius"/>
    </source>
</evidence>
<keyword evidence="14" id="KW-1185">Reference proteome</keyword>
<dbReference type="CDD" id="cd06782">
    <property type="entry name" value="cpPDZ_CPP-like"/>
    <property type="match status" value="1"/>
</dbReference>
<dbReference type="Pfam" id="PF17820">
    <property type="entry name" value="PDZ_6"/>
    <property type="match status" value="1"/>
</dbReference>
<dbReference type="GO" id="GO:0007165">
    <property type="term" value="P:signal transduction"/>
    <property type="evidence" value="ECO:0007669"/>
    <property type="project" value="TreeGrafter"/>
</dbReference>
<evidence type="ECO:0000256" key="5">
    <source>
        <dbReference type="ARBA" id="ARBA00022692"/>
    </source>
</evidence>
<dbReference type="AlphaFoldDB" id="A0A9X4L7T4"/>
<evidence type="ECO:0000313" key="14">
    <source>
        <dbReference type="Proteomes" id="UP001152422"/>
    </source>
</evidence>
<dbReference type="GO" id="GO:0004175">
    <property type="term" value="F:endopeptidase activity"/>
    <property type="evidence" value="ECO:0007669"/>
    <property type="project" value="TreeGrafter"/>
</dbReference>
<dbReference type="SUPFAM" id="SSF47090">
    <property type="entry name" value="PGBD-like"/>
    <property type="match status" value="1"/>
</dbReference>
<dbReference type="Pfam" id="PF03572">
    <property type="entry name" value="Peptidase_S41"/>
    <property type="match status" value="1"/>
</dbReference>
<dbReference type="FunFam" id="2.30.42.10:FF:000063">
    <property type="entry name" value="Peptidase, S41 family"/>
    <property type="match status" value="1"/>
</dbReference>
<proteinExistence type="inferred from homology"/>
<dbReference type="PANTHER" id="PTHR32060:SF30">
    <property type="entry name" value="CARBOXY-TERMINAL PROCESSING PROTEASE CTPA"/>
    <property type="match status" value="1"/>
</dbReference>
<sequence>MSDHNDIYEENNNDSNNDNNHQNKSKFLNFKRSHFILLIIVTVIITALIAVFATIGVSNWKSGLNSDQRTEMQKVQEVYKTLNDEYYKETDSEKLSEAAINGMVKELDDPYSDYMTKKETKSFNEDVSGDFVGIGAEMQKKGNKIEITSPMKDSPAEKAGIQPKDVVTKVDGKSIKGQPLEAIVKKVRGKKGTNVTLTIERANQAHDITIKRDKIHVKSVEYEKQNDIGVFTINKFQDSTAGELKSAIIKAHKDGVRKIVLDLRNNPGGLLDEAIKMANIFIDKGETVVQLQKGNHKEEITASNDALKEAKDMEVSILVNKGSASASEVFTGAIKDYDKAKVYGSKTFGKGVVQTTNEFDDESLLKFTNMKWLTPNSHYIHGKGIKPDVKISEPEYQTLNVIPNDKTYELGDSDKNVKTMKVGLSALGHKVNNNSNEFDNALQTAIESFQKENNLEVNGTFDKKTNEKFTQALVNKANKEDTVLQKLLKKLN</sequence>
<evidence type="ECO:0000313" key="13">
    <source>
        <dbReference type="EMBL" id="MDG0844957.1"/>
    </source>
</evidence>
<dbReference type="Gene3D" id="2.30.42.10">
    <property type="match status" value="1"/>
</dbReference>
<dbReference type="Gene3D" id="3.30.750.44">
    <property type="match status" value="1"/>
</dbReference>
<dbReference type="InterPro" id="IPR036366">
    <property type="entry name" value="PGBDSf"/>
</dbReference>
<evidence type="ECO:0000256" key="6">
    <source>
        <dbReference type="ARBA" id="ARBA00022801"/>
    </source>
</evidence>
<keyword evidence="5 11" id="KW-0812">Transmembrane</keyword>
<reference evidence="13" key="1">
    <citation type="submission" date="2022-05" db="EMBL/GenBank/DDBJ databases">
        <title>Comparative genomics of Staphylococcus equorum isolates.</title>
        <authorList>
            <person name="Luelf R.H."/>
        </authorList>
    </citation>
    <scope>NUCLEOTIDE SEQUENCE</scope>
    <source>
        <strain evidence="13">TMW 2.2497</strain>
    </source>
</reference>
<evidence type="ECO:0000256" key="9">
    <source>
        <dbReference type="RuleBase" id="RU004404"/>
    </source>
</evidence>
<evidence type="ECO:0000256" key="7">
    <source>
        <dbReference type="ARBA" id="ARBA00022825"/>
    </source>
</evidence>
<dbReference type="InterPro" id="IPR029045">
    <property type="entry name" value="ClpP/crotonase-like_dom_sf"/>
</dbReference>
<comment type="similarity">
    <text evidence="2 9">Belongs to the peptidase S41A family.</text>
</comment>
<dbReference type="InterPro" id="IPR055210">
    <property type="entry name" value="CtpA/B_N"/>
</dbReference>
<dbReference type="InterPro" id="IPR004447">
    <property type="entry name" value="Peptidase_S41A"/>
</dbReference>
<dbReference type="Pfam" id="PF01471">
    <property type="entry name" value="PG_binding_1"/>
    <property type="match status" value="1"/>
</dbReference>
<dbReference type="InterPro" id="IPR001478">
    <property type="entry name" value="PDZ"/>
</dbReference>
<dbReference type="SMART" id="SM00245">
    <property type="entry name" value="TSPc"/>
    <property type="match status" value="1"/>
</dbReference>
<protein>
    <recommendedName>
        <fullName evidence="3">Probable CtpA-like serine protease</fullName>
    </recommendedName>
</protein>
<dbReference type="Gene3D" id="1.10.101.10">
    <property type="entry name" value="PGBD-like superfamily/PGBD"/>
    <property type="match status" value="1"/>
</dbReference>
<name>A0A9X4L7T4_9STAP</name>
<dbReference type="InterPro" id="IPR036034">
    <property type="entry name" value="PDZ_sf"/>
</dbReference>
<keyword evidence="7 9" id="KW-0720">Serine protease</keyword>
<comment type="subcellular location">
    <subcellularLocation>
        <location evidence="1">Cell membrane</location>
        <topology evidence="1">Single-pass membrane protein</topology>
    </subcellularLocation>
</comment>
<evidence type="ECO:0000256" key="1">
    <source>
        <dbReference type="ARBA" id="ARBA00004162"/>
    </source>
</evidence>
<dbReference type="RefSeq" id="WP_277582789.1">
    <property type="nucleotide sequence ID" value="NZ_JAMBPY010000001.1"/>
</dbReference>
<organism evidence="13 14">
    <name type="scientific">Staphylococcus equorum</name>
    <dbReference type="NCBI Taxonomy" id="246432"/>
    <lineage>
        <taxon>Bacteria</taxon>
        <taxon>Bacillati</taxon>
        <taxon>Bacillota</taxon>
        <taxon>Bacilli</taxon>
        <taxon>Bacillales</taxon>
        <taxon>Staphylococcaceae</taxon>
        <taxon>Staphylococcus</taxon>
    </lineage>
</organism>
<keyword evidence="11" id="KW-0472">Membrane</keyword>
<keyword evidence="6 9" id="KW-0378">Hydrolase</keyword>
<feature type="region of interest" description="Disordered" evidence="10">
    <location>
        <begin position="1"/>
        <end position="22"/>
    </location>
</feature>
<dbReference type="EMBL" id="JAMBQA010000001">
    <property type="protein sequence ID" value="MDG0844957.1"/>
    <property type="molecule type" value="Genomic_DNA"/>
</dbReference>
<dbReference type="InterPro" id="IPR036365">
    <property type="entry name" value="PGBD-like_sf"/>
</dbReference>
<feature type="compositionally biased region" description="Low complexity" evidence="10">
    <location>
        <begin position="13"/>
        <end position="22"/>
    </location>
</feature>
<dbReference type="FunFam" id="3.30.750.44:FF:000001">
    <property type="entry name" value="S41 family peptidase"/>
    <property type="match status" value="1"/>
</dbReference>
<gene>
    <name evidence="13" type="ORF">M4L89_01695</name>
</gene>
<dbReference type="PANTHER" id="PTHR32060">
    <property type="entry name" value="TAIL-SPECIFIC PROTEASE"/>
    <property type="match status" value="1"/>
</dbReference>
<keyword evidence="8 11" id="KW-1133">Transmembrane helix</keyword>
<dbReference type="GO" id="GO:0008236">
    <property type="term" value="F:serine-type peptidase activity"/>
    <property type="evidence" value="ECO:0007669"/>
    <property type="project" value="UniProtKB-KW"/>
</dbReference>
<dbReference type="Gene3D" id="3.90.226.10">
    <property type="entry name" value="2-enoyl-CoA Hydratase, Chain A, domain 1"/>
    <property type="match status" value="1"/>
</dbReference>
<dbReference type="SUPFAM" id="SSF50156">
    <property type="entry name" value="PDZ domain-like"/>
    <property type="match status" value="1"/>
</dbReference>